<dbReference type="AlphaFoldDB" id="A0A4P9Z247"/>
<feature type="transmembrane region" description="Helical" evidence="10">
    <location>
        <begin position="350"/>
        <end position="370"/>
    </location>
</feature>
<feature type="transmembrane region" description="Helical" evidence="10">
    <location>
        <begin position="101"/>
        <end position="123"/>
    </location>
</feature>
<sequence length="658" mass="73716">MQALRIPIHRSRTIARLRQSYENKRWDLICVGVSMPLMVLLIIPAAANAWQRDAHDQHIKVSKPADVIVLMSVSAVLALVANATLYIRLKTPEFPAWINKVTIIASVVRVILSIAAYIVYALFHDSGLPASRVQYSGEYIMGIVDTSLSSIISLLLIYDYYHAREAQHPGTSLTRQEFMLVRAVTWLFAWWAISSVVYMYLEDWTYLDAVYFWLGKRRASHAAVDAGPNAHVVSVATIGFGEYRPTYLGSRLVWIVFQAVGIGLLARMINAYVIVVFENIQRHTEQRIQALRRMRRQSRHRDEMLQTDLNGAEESGSEDEGTLAEDIGQTVADARKEKSVEQGKEVIQKVTFAGILLMSCWLFGALTFSLTEGWDFGTSFYFCFVALTTTGFGDIVLRSAAGIVLFIFFCLLGLGCMAYFGSVLVQLRLWILRYAIRRAAFHLGQLCEHALRGCRRLIRRIVWWRGAAAARGAVDVATGMSTMPTARTLRRFLPTALTAATFTGTMASEENVLPISEREAVVEEILDATRKLNQLVNQLGRFPVDPRPVTVQRELSRFPSLLSAEASPSSPMPPADESPEPMATPPSPPPPPPSTPRLLLEERRRRALRHPPSAAAREETANLTVLEGLPVWRECQQHMHAITRATIRLLDIERDATS</sequence>
<feature type="transmembrane region" description="Helical" evidence="10">
    <location>
        <begin position="376"/>
        <end position="397"/>
    </location>
</feature>
<feature type="compositionally biased region" description="Pro residues" evidence="9">
    <location>
        <begin position="570"/>
        <end position="595"/>
    </location>
</feature>
<dbReference type="GO" id="GO:0015271">
    <property type="term" value="F:outward rectifier potassium channel activity"/>
    <property type="evidence" value="ECO:0007669"/>
    <property type="project" value="TreeGrafter"/>
</dbReference>
<dbReference type="SUPFAM" id="SSF81324">
    <property type="entry name" value="Voltage-gated potassium channels"/>
    <property type="match status" value="2"/>
</dbReference>
<evidence type="ECO:0000256" key="3">
    <source>
        <dbReference type="ARBA" id="ARBA00022692"/>
    </source>
</evidence>
<keyword evidence="3 8" id="KW-0812">Transmembrane</keyword>
<evidence type="ECO:0000313" key="13">
    <source>
        <dbReference type="Proteomes" id="UP000278143"/>
    </source>
</evidence>
<keyword evidence="2 8" id="KW-0813">Transport</keyword>
<evidence type="ECO:0000256" key="5">
    <source>
        <dbReference type="ARBA" id="ARBA00023065"/>
    </source>
</evidence>
<evidence type="ECO:0000256" key="10">
    <source>
        <dbReference type="SAM" id="Phobius"/>
    </source>
</evidence>
<evidence type="ECO:0000256" key="6">
    <source>
        <dbReference type="ARBA" id="ARBA00023136"/>
    </source>
</evidence>
<feature type="transmembrane region" description="Helical" evidence="10">
    <location>
        <begin position="179"/>
        <end position="201"/>
    </location>
</feature>
<dbReference type="Gene3D" id="1.10.287.70">
    <property type="match status" value="2"/>
</dbReference>
<organism evidence="12 13">
    <name type="scientific">Syncephalis pseudoplumigaleata</name>
    <dbReference type="NCBI Taxonomy" id="1712513"/>
    <lineage>
        <taxon>Eukaryota</taxon>
        <taxon>Fungi</taxon>
        <taxon>Fungi incertae sedis</taxon>
        <taxon>Zoopagomycota</taxon>
        <taxon>Zoopagomycotina</taxon>
        <taxon>Zoopagomycetes</taxon>
        <taxon>Zoopagales</taxon>
        <taxon>Piptocephalidaceae</taxon>
        <taxon>Syncephalis</taxon>
    </lineage>
</organism>
<accession>A0A4P9Z247</accession>
<gene>
    <name evidence="12" type="ORF">SYNPS1DRAFT_28749</name>
</gene>
<dbReference type="InterPro" id="IPR003280">
    <property type="entry name" value="2pore_dom_K_chnl"/>
</dbReference>
<dbReference type="GO" id="GO:0030322">
    <property type="term" value="P:stabilization of membrane potential"/>
    <property type="evidence" value="ECO:0007669"/>
    <property type="project" value="TreeGrafter"/>
</dbReference>
<feature type="transmembrane region" description="Helical" evidence="10">
    <location>
        <begin position="139"/>
        <end position="158"/>
    </location>
</feature>
<feature type="region of interest" description="Disordered" evidence="9">
    <location>
        <begin position="299"/>
        <end position="321"/>
    </location>
</feature>
<feature type="region of interest" description="Disordered" evidence="9">
    <location>
        <begin position="560"/>
        <end position="597"/>
    </location>
</feature>
<dbReference type="EMBL" id="KZ989717">
    <property type="protein sequence ID" value="RKP25520.1"/>
    <property type="molecule type" value="Genomic_DNA"/>
</dbReference>
<feature type="compositionally biased region" description="Low complexity" evidence="9">
    <location>
        <begin position="560"/>
        <end position="569"/>
    </location>
</feature>
<evidence type="ECO:0000256" key="2">
    <source>
        <dbReference type="ARBA" id="ARBA00022448"/>
    </source>
</evidence>
<name>A0A4P9Z247_9FUNG</name>
<dbReference type="GO" id="GO:0022841">
    <property type="term" value="F:potassium ion leak channel activity"/>
    <property type="evidence" value="ECO:0007669"/>
    <property type="project" value="TreeGrafter"/>
</dbReference>
<dbReference type="OrthoDB" id="297496at2759"/>
<comment type="similarity">
    <text evidence="8">Belongs to the two pore domain potassium channel (TC 1.A.1.8) family.</text>
</comment>
<dbReference type="Pfam" id="PF07885">
    <property type="entry name" value="Ion_trans_2"/>
    <property type="match status" value="2"/>
</dbReference>
<dbReference type="InterPro" id="IPR013099">
    <property type="entry name" value="K_chnl_dom"/>
</dbReference>
<protein>
    <recommendedName>
        <fullName evidence="11">Potassium channel domain-containing protein</fullName>
    </recommendedName>
</protein>
<dbReference type="GO" id="GO:0005886">
    <property type="term" value="C:plasma membrane"/>
    <property type="evidence" value="ECO:0007669"/>
    <property type="project" value="TreeGrafter"/>
</dbReference>
<feature type="transmembrane region" description="Helical" evidence="10">
    <location>
        <begin position="252"/>
        <end position="277"/>
    </location>
</feature>
<feature type="domain" description="Potassium channel" evidence="11">
    <location>
        <begin position="356"/>
        <end position="426"/>
    </location>
</feature>
<proteinExistence type="inferred from homology"/>
<reference evidence="13" key="1">
    <citation type="journal article" date="2018" name="Nat. Microbiol.">
        <title>Leveraging single-cell genomics to expand the fungal tree of life.</title>
        <authorList>
            <person name="Ahrendt S.R."/>
            <person name="Quandt C.A."/>
            <person name="Ciobanu D."/>
            <person name="Clum A."/>
            <person name="Salamov A."/>
            <person name="Andreopoulos B."/>
            <person name="Cheng J.F."/>
            <person name="Woyke T."/>
            <person name="Pelin A."/>
            <person name="Henrissat B."/>
            <person name="Reynolds N.K."/>
            <person name="Benny G.L."/>
            <person name="Smith M.E."/>
            <person name="James T.Y."/>
            <person name="Grigoriev I.V."/>
        </authorList>
    </citation>
    <scope>NUCLEOTIDE SEQUENCE [LARGE SCALE GENOMIC DNA]</scope>
    <source>
        <strain evidence="13">Benny S71-1</strain>
    </source>
</reference>
<feature type="transmembrane region" description="Helical" evidence="10">
    <location>
        <begin position="67"/>
        <end position="89"/>
    </location>
</feature>
<feature type="transmembrane region" description="Helical" evidence="10">
    <location>
        <begin position="26"/>
        <end position="47"/>
    </location>
</feature>
<keyword evidence="4 10" id="KW-1133">Transmembrane helix</keyword>
<dbReference type="PANTHER" id="PTHR11003:SF291">
    <property type="entry name" value="IP11374P"/>
    <property type="match status" value="1"/>
</dbReference>
<dbReference type="Proteomes" id="UP000278143">
    <property type="component" value="Unassembled WGS sequence"/>
</dbReference>
<feature type="domain" description="Potassium channel" evidence="11">
    <location>
        <begin position="232"/>
        <end position="277"/>
    </location>
</feature>
<keyword evidence="13" id="KW-1185">Reference proteome</keyword>
<keyword evidence="5 8" id="KW-0406">Ion transport</keyword>
<dbReference type="PRINTS" id="PR01333">
    <property type="entry name" value="2POREKCHANEL"/>
</dbReference>
<evidence type="ECO:0000256" key="4">
    <source>
        <dbReference type="ARBA" id="ARBA00022989"/>
    </source>
</evidence>
<evidence type="ECO:0000313" key="12">
    <source>
        <dbReference type="EMBL" id="RKP25520.1"/>
    </source>
</evidence>
<evidence type="ECO:0000256" key="9">
    <source>
        <dbReference type="SAM" id="MobiDB-lite"/>
    </source>
</evidence>
<keyword evidence="6 10" id="KW-0472">Membrane</keyword>
<evidence type="ECO:0000259" key="11">
    <source>
        <dbReference type="Pfam" id="PF07885"/>
    </source>
</evidence>
<evidence type="ECO:0000256" key="8">
    <source>
        <dbReference type="RuleBase" id="RU003857"/>
    </source>
</evidence>
<comment type="subcellular location">
    <subcellularLocation>
        <location evidence="1">Membrane</location>
        <topology evidence="1">Multi-pass membrane protein</topology>
    </subcellularLocation>
</comment>
<dbReference type="PANTHER" id="PTHR11003">
    <property type="entry name" value="POTASSIUM CHANNEL, SUBFAMILY K"/>
    <property type="match status" value="1"/>
</dbReference>
<keyword evidence="7 8" id="KW-0407">Ion channel</keyword>
<evidence type="ECO:0000256" key="7">
    <source>
        <dbReference type="ARBA" id="ARBA00023303"/>
    </source>
</evidence>
<evidence type="ECO:0000256" key="1">
    <source>
        <dbReference type="ARBA" id="ARBA00004141"/>
    </source>
</evidence>
<feature type="transmembrane region" description="Helical" evidence="10">
    <location>
        <begin position="404"/>
        <end position="431"/>
    </location>
</feature>